<gene>
    <name evidence="3" type="ORF">Nepgr_030888</name>
</gene>
<proteinExistence type="predicted"/>
<protein>
    <submittedName>
        <fullName evidence="3">Uncharacterized protein</fullName>
    </submittedName>
</protein>
<feature type="transmembrane region" description="Helical" evidence="2">
    <location>
        <begin position="138"/>
        <end position="157"/>
    </location>
</feature>
<keyword evidence="2" id="KW-1133">Transmembrane helix</keyword>
<accession>A0AAD3TFE8</accession>
<name>A0AAD3TFE8_NEPGR</name>
<reference evidence="3" key="1">
    <citation type="submission" date="2023-05" db="EMBL/GenBank/DDBJ databases">
        <title>Nepenthes gracilis genome sequencing.</title>
        <authorList>
            <person name="Fukushima K."/>
        </authorList>
    </citation>
    <scope>NUCLEOTIDE SEQUENCE</scope>
    <source>
        <strain evidence="3">SING2019-196</strain>
    </source>
</reference>
<evidence type="ECO:0000313" key="4">
    <source>
        <dbReference type="Proteomes" id="UP001279734"/>
    </source>
</evidence>
<feature type="transmembrane region" description="Helical" evidence="2">
    <location>
        <begin position="109"/>
        <end position="132"/>
    </location>
</feature>
<keyword evidence="2" id="KW-0472">Membrane</keyword>
<evidence type="ECO:0000256" key="2">
    <source>
        <dbReference type="SAM" id="Phobius"/>
    </source>
</evidence>
<evidence type="ECO:0000313" key="3">
    <source>
        <dbReference type="EMBL" id="GMH29045.1"/>
    </source>
</evidence>
<dbReference type="Proteomes" id="UP001279734">
    <property type="component" value="Unassembled WGS sequence"/>
</dbReference>
<comment type="caution">
    <text evidence="3">The sequence shown here is derived from an EMBL/GenBank/DDBJ whole genome shotgun (WGS) entry which is preliminary data.</text>
</comment>
<keyword evidence="4" id="KW-1185">Reference proteome</keyword>
<dbReference type="EMBL" id="BSYO01000035">
    <property type="protein sequence ID" value="GMH29045.1"/>
    <property type="molecule type" value="Genomic_DNA"/>
</dbReference>
<feature type="region of interest" description="Disordered" evidence="1">
    <location>
        <begin position="30"/>
        <end position="73"/>
    </location>
</feature>
<feature type="compositionally biased region" description="Pro residues" evidence="1">
    <location>
        <begin position="57"/>
        <end position="66"/>
    </location>
</feature>
<evidence type="ECO:0000256" key="1">
    <source>
        <dbReference type="SAM" id="MobiDB-lite"/>
    </source>
</evidence>
<keyword evidence="2" id="KW-0812">Transmembrane</keyword>
<dbReference type="AlphaFoldDB" id="A0AAD3TFE8"/>
<organism evidence="3 4">
    <name type="scientific">Nepenthes gracilis</name>
    <name type="common">Slender pitcher plant</name>
    <dbReference type="NCBI Taxonomy" id="150966"/>
    <lineage>
        <taxon>Eukaryota</taxon>
        <taxon>Viridiplantae</taxon>
        <taxon>Streptophyta</taxon>
        <taxon>Embryophyta</taxon>
        <taxon>Tracheophyta</taxon>
        <taxon>Spermatophyta</taxon>
        <taxon>Magnoliopsida</taxon>
        <taxon>eudicotyledons</taxon>
        <taxon>Gunneridae</taxon>
        <taxon>Pentapetalae</taxon>
        <taxon>Caryophyllales</taxon>
        <taxon>Nepenthaceae</taxon>
        <taxon>Nepenthes</taxon>
    </lineage>
</organism>
<sequence length="199" mass="21874">MKAIGRKSKTPTASTTKTQVVNNIGILHHIPQQGHPAKANQYPRSEPRQWPKGIHPRFPPIQPSPPRSSRGPLGVFTDDDPLTRFGIGMPRPRLDAPCSALDFYFRPSLYSGFGVGFAISLGRSWSLLFFVWTSRNSAVLVFAALIAAGLHISFRGFDLEANFEQWSKAADAWVGCRVLEMGWFLSANVDAGLVLDPVG</sequence>